<evidence type="ECO:0000259" key="1">
    <source>
        <dbReference type="Pfam" id="PF01261"/>
    </source>
</evidence>
<dbReference type="GO" id="GO:0016853">
    <property type="term" value="F:isomerase activity"/>
    <property type="evidence" value="ECO:0007669"/>
    <property type="project" value="UniProtKB-KW"/>
</dbReference>
<dbReference type="Pfam" id="PF01261">
    <property type="entry name" value="AP_endonuc_2"/>
    <property type="match status" value="1"/>
</dbReference>
<organism evidence="2 3">
    <name type="scientific">Alloyangia pacifica</name>
    <dbReference type="NCBI Taxonomy" id="311180"/>
    <lineage>
        <taxon>Bacteria</taxon>
        <taxon>Pseudomonadati</taxon>
        <taxon>Pseudomonadota</taxon>
        <taxon>Alphaproteobacteria</taxon>
        <taxon>Rhodobacterales</taxon>
        <taxon>Roseobacteraceae</taxon>
        <taxon>Alloyangia</taxon>
    </lineage>
</organism>
<dbReference type="OrthoDB" id="6629724at2"/>
<sequence>MQAGIFAKTFPGSDPLAVLKQVRDAGFSAAQFNLACAGLDPVPAAVPGSVSCSLRSAAEASSVSLPALSGTCNLAHPDVDLRHDGVTRLRGVISCAAAAGIPMVTLCTGSRNAADQWAPHPDNSSPEAWADMRACMAQLAEMAEGAGVVLGIEPEQANVVREVSDALRLARELQTDRLRIILDPANLFETGTPAEVRETVARAVAEAAPMLGLAHAKDRSPEGAVVPPGEGAVDFPDFVLRLAAAGYEGALVTHGITLDEVPRTARRMEAWLA</sequence>
<dbReference type="InterPro" id="IPR050312">
    <property type="entry name" value="IolE/XylAMocC-like"/>
</dbReference>
<dbReference type="PANTHER" id="PTHR12110:SF21">
    <property type="entry name" value="XYLOSE ISOMERASE-LIKE TIM BARREL DOMAIN-CONTAINING PROTEIN"/>
    <property type="match status" value="1"/>
</dbReference>
<name>A0A1I6UJR9_9RHOB</name>
<dbReference type="PANTHER" id="PTHR12110">
    <property type="entry name" value="HYDROXYPYRUVATE ISOMERASE"/>
    <property type="match status" value="1"/>
</dbReference>
<dbReference type="InterPro" id="IPR013022">
    <property type="entry name" value="Xyl_isomerase-like_TIM-brl"/>
</dbReference>
<protein>
    <submittedName>
        <fullName evidence="2">Sugar phosphate isomerase/epimerase</fullName>
    </submittedName>
</protein>
<reference evidence="3" key="1">
    <citation type="submission" date="2016-10" db="EMBL/GenBank/DDBJ databases">
        <authorList>
            <person name="Varghese N."/>
            <person name="Submissions S."/>
        </authorList>
    </citation>
    <scope>NUCLEOTIDE SEQUENCE [LARGE SCALE GENOMIC DNA]</scope>
    <source>
        <strain evidence="3">DSM 26894</strain>
    </source>
</reference>
<dbReference type="SUPFAM" id="SSF51658">
    <property type="entry name" value="Xylose isomerase-like"/>
    <property type="match status" value="1"/>
</dbReference>
<evidence type="ECO:0000313" key="3">
    <source>
        <dbReference type="Proteomes" id="UP000199392"/>
    </source>
</evidence>
<dbReference type="STRING" id="311180.SAMN04488050_10895"/>
<dbReference type="Proteomes" id="UP000199392">
    <property type="component" value="Unassembled WGS sequence"/>
</dbReference>
<proteinExistence type="predicted"/>
<dbReference type="AlphaFoldDB" id="A0A1I6UJR9"/>
<keyword evidence="3" id="KW-1185">Reference proteome</keyword>
<accession>A0A1I6UJR9</accession>
<dbReference type="InterPro" id="IPR036237">
    <property type="entry name" value="Xyl_isomerase-like_sf"/>
</dbReference>
<evidence type="ECO:0000313" key="2">
    <source>
        <dbReference type="EMBL" id="SFT01702.1"/>
    </source>
</evidence>
<gene>
    <name evidence="2" type="ORF">SAMN04488050_10895</name>
</gene>
<dbReference type="RefSeq" id="WP_092427084.1">
    <property type="nucleotide sequence ID" value="NZ_FNCL01000009.1"/>
</dbReference>
<feature type="domain" description="Xylose isomerase-like TIM barrel" evidence="1">
    <location>
        <begin position="20"/>
        <end position="254"/>
    </location>
</feature>
<keyword evidence="2" id="KW-0413">Isomerase</keyword>
<dbReference type="Gene3D" id="3.20.20.150">
    <property type="entry name" value="Divalent-metal-dependent TIM barrel enzymes"/>
    <property type="match status" value="1"/>
</dbReference>
<dbReference type="EMBL" id="FOZW01000008">
    <property type="protein sequence ID" value="SFT01702.1"/>
    <property type="molecule type" value="Genomic_DNA"/>
</dbReference>